<keyword evidence="2" id="KW-0378">Hydrolase</keyword>
<feature type="non-terminal residue" evidence="2">
    <location>
        <position position="1"/>
    </location>
</feature>
<feature type="non-terminal residue" evidence="2">
    <location>
        <position position="324"/>
    </location>
</feature>
<dbReference type="AlphaFoldDB" id="A0A6J4MBQ6"/>
<reference evidence="2" key="1">
    <citation type="submission" date="2020-02" db="EMBL/GenBank/DDBJ databases">
        <authorList>
            <person name="Meier V. D."/>
        </authorList>
    </citation>
    <scope>NUCLEOTIDE SEQUENCE</scope>
    <source>
        <strain evidence="2">AVDCRST_MAG68</strain>
    </source>
</reference>
<feature type="compositionally biased region" description="Low complexity" evidence="1">
    <location>
        <begin position="266"/>
        <end position="282"/>
    </location>
</feature>
<feature type="region of interest" description="Disordered" evidence="1">
    <location>
        <begin position="1"/>
        <end position="67"/>
    </location>
</feature>
<dbReference type="GO" id="GO:0016787">
    <property type="term" value="F:hydrolase activity"/>
    <property type="evidence" value="ECO:0007669"/>
    <property type="project" value="UniProtKB-KW"/>
</dbReference>
<protein>
    <submittedName>
        <fullName evidence="2">Probable metallo-hydrolase YflN</fullName>
    </submittedName>
</protein>
<name>A0A6J4MBQ6_9BACT</name>
<feature type="region of interest" description="Disordered" evidence="1">
    <location>
        <begin position="230"/>
        <end position="324"/>
    </location>
</feature>
<feature type="region of interest" description="Disordered" evidence="1">
    <location>
        <begin position="114"/>
        <end position="136"/>
    </location>
</feature>
<evidence type="ECO:0000256" key="1">
    <source>
        <dbReference type="SAM" id="MobiDB-lite"/>
    </source>
</evidence>
<organism evidence="2">
    <name type="scientific">uncultured Gemmatimonadota bacterium</name>
    <dbReference type="NCBI Taxonomy" id="203437"/>
    <lineage>
        <taxon>Bacteria</taxon>
        <taxon>Pseudomonadati</taxon>
        <taxon>Gemmatimonadota</taxon>
        <taxon>environmental samples</taxon>
    </lineage>
</organism>
<feature type="compositionally biased region" description="Basic residues" evidence="1">
    <location>
        <begin position="307"/>
        <end position="324"/>
    </location>
</feature>
<sequence>GSAHDRSRSTRGQAPDHTGSLQPQQRQPGRGGAGSGLPDRRLREPVRGGRRGAGLDPGGQRPPRYGGVHALGHRAAARPARAAARHRAHARALRPRGLGVRAGGGVGRARVRAPAGAPLPHRPLGLSAPGPHDGRCHRADVARVSALRVRPGTPRAPAAGRRERSARARLEVAAHAGAHAWTRQSLPRLRPCADRRRCLRHDGHGLVDLAPDGAGGVGPSRGALHHRLGRGAAERGGARRAGAGRRRGGAWGPDARPRSRRRAARAGRALSGAATWPLRAQPGAGGRRRHHGIAPARPRPAAAAPCRRGRARGCRVRRGPAPRV</sequence>
<proteinExistence type="predicted"/>
<feature type="compositionally biased region" description="Low complexity" evidence="1">
    <location>
        <begin position="19"/>
        <end position="28"/>
    </location>
</feature>
<dbReference type="EMBL" id="CADCTW010000183">
    <property type="protein sequence ID" value="CAA9354428.1"/>
    <property type="molecule type" value="Genomic_DNA"/>
</dbReference>
<feature type="compositionally biased region" description="Low complexity" evidence="1">
    <location>
        <begin position="293"/>
        <end position="306"/>
    </location>
</feature>
<evidence type="ECO:0000313" key="2">
    <source>
        <dbReference type="EMBL" id="CAA9354428.1"/>
    </source>
</evidence>
<accession>A0A6J4MBQ6</accession>
<gene>
    <name evidence="2" type="ORF">AVDCRST_MAG68-3929</name>
</gene>
<feature type="compositionally biased region" description="Basic and acidic residues" evidence="1">
    <location>
        <begin position="38"/>
        <end position="47"/>
    </location>
</feature>